<dbReference type="Proteomes" id="UP000054454">
    <property type="component" value="Unassembled WGS sequence"/>
</dbReference>
<dbReference type="EMBL" id="LFVZ01000007">
    <property type="protein sequence ID" value="KTW28427.1"/>
    <property type="molecule type" value="Genomic_DNA"/>
</dbReference>
<protein>
    <recommendedName>
        <fullName evidence="7">Efficient mitochondria targeting-associated protein 19</fullName>
    </recommendedName>
</protein>
<feature type="transmembrane region" description="Helical" evidence="7">
    <location>
        <begin position="108"/>
        <end position="136"/>
    </location>
</feature>
<evidence type="ECO:0000313" key="10">
    <source>
        <dbReference type="Proteomes" id="UP000054454"/>
    </source>
</evidence>
<feature type="transmembrane region" description="Helical" evidence="7">
    <location>
        <begin position="142"/>
        <end position="160"/>
    </location>
</feature>
<reference evidence="10" key="1">
    <citation type="journal article" date="2016" name="Nat. Commun.">
        <title>Genome analysis of three Pneumocystis species reveals adaptation mechanisms to life exclusively in mammalian hosts.</title>
        <authorList>
            <person name="Ma L."/>
            <person name="Chen Z."/>
            <person name="Huang D.W."/>
            <person name="Kutty G."/>
            <person name="Ishihara M."/>
            <person name="Wang H."/>
            <person name="Abouelleil A."/>
            <person name="Bishop L."/>
            <person name="Davey E."/>
            <person name="Deng R."/>
            <person name="Deng X."/>
            <person name="Fan L."/>
            <person name="Fantoni G."/>
            <person name="Fitzgerald M."/>
            <person name="Gogineni E."/>
            <person name="Goldberg J.M."/>
            <person name="Handley G."/>
            <person name="Hu X."/>
            <person name="Huber C."/>
            <person name="Jiao X."/>
            <person name="Jones K."/>
            <person name="Levin J.Z."/>
            <person name="Liu Y."/>
            <person name="Macdonald P."/>
            <person name="Melnikov A."/>
            <person name="Raley C."/>
            <person name="Sassi M."/>
            <person name="Sherman B.T."/>
            <person name="Song X."/>
            <person name="Sykes S."/>
            <person name="Tran B."/>
            <person name="Walsh L."/>
            <person name="Xia Y."/>
            <person name="Yang J."/>
            <person name="Young S."/>
            <person name="Zeng Q."/>
            <person name="Zheng X."/>
            <person name="Stephens R."/>
            <person name="Nusbaum C."/>
            <person name="Birren B.W."/>
            <person name="Azadi P."/>
            <person name="Lempicki R.A."/>
            <person name="Cuomo C.A."/>
            <person name="Kovacs J.A."/>
        </authorList>
    </citation>
    <scope>NUCLEOTIDE SEQUENCE [LARGE SCALE GENOMIC DNA]</scope>
    <source>
        <strain evidence="10">B80</strain>
    </source>
</reference>
<dbReference type="GO" id="GO:0005789">
    <property type="term" value="C:endoplasmic reticulum membrane"/>
    <property type="evidence" value="ECO:0007669"/>
    <property type="project" value="UniProtKB-SubCell"/>
</dbReference>
<dbReference type="PIRSF" id="PIRSF031032">
    <property type="entry name" value="TMP_97_prd"/>
    <property type="match status" value="1"/>
</dbReference>
<evidence type="ECO:0000256" key="4">
    <source>
        <dbReference type="ARBA" id="ARBA00022824"/>
    </source>
</evidence>
<dbReference type="PANTHER" id="PTHR31204">
    <property type="entry name" value="SIGMA INTRACELLULAR RECEPTOR 2"/>
    <property type="match status" value="1"/>
</dbReference>
<evidence type="ECO:0000256" key="7">
    <source>
        <dbReference type="PIRNR" id="PIRNR031032"/>
    </source>
</evidence>
<evidence type="ECO:0000259" key="8">
    <source>
        <dbReference type="PROSITE" id="PS51751"/>
    </source>
</evidence>
<dbReference type="InterPro" id="IPR051987">
    <property type="entry name" value="Sigma-2_receptor-like"/>
</dbReference>
<dbReference type="Pfam" id="PF05241">
    <property type="entry name" value="EBP"/>
    <property type="match status" value="1"/>
</dbReference>
<organism evidence="9 10">
    <name type="scientific">Pneumocystis carinii (strain B80)</name>
    <name type="common">Rat pneumocystis pneumonia agent</name>
    <name type="synonym">Pneumocystis carinii f. sp. carinii</name>
    <dbReference type="NCBI Taxonomy" id="1408658"/>
    <lineage>
        <taxon>Eukaryota</taxon>
        <taxon>Fungi</taxon>
        <taxon>Dikarya</taxon>
        <taxon>Ascomycota</taxon>
        <taxon>Taphrinomycotina</taxon>
        <taxon>Pneumocystomycetes</taxon>
        <taxon>Pneumocystaceae</taxon>
        <taxon>Pneumocystis</taxon>
    </lineage>
</organism>
<comment type="similarity">
    <text evidence="2">Belongs to the TMEM97/sigma-2 receptor family.</text>
</comment>
<keyword evidence="6 7" id="KW-0472">Membrane</keyword>
<dbReference type="RefSeq" id="XP_018225970.1">
    <property type="nucleotide sequence ID" value="XM_018370259.1"/>
</dbReference>
<evidence type="ECO:0000256" key="5">
    <source>
        <dbReference type="ARBA" id="ARBA00022989"/>
    </source>
</evidence>
<comment type="subcellular location">
    <subcellularLocation>
        <location evidence="1">Endoplasmic reticulum membrane</location>
        <topology evidence="1">Multi-pass membrane protein</topology>
    </subcellularLocation>
</comment>
<dbReference type="GeneID" id="28936462"/>
<evidence type="ECO:0000256" key="6">
    <source>
        <dbReference type="ARBA" id="ARBA00023136"/>
    </source>
</evidence>
<evidence type="ECO:0000256" key="2">
    <source>
        <dbReference type="ARBA" id="ARBA00009096"/>
    </source>
</evidence>
<dbReference type="PROSITE" id="PS51751">
    <property type="entry name" value="EXPERA"/>
    <property type="match status" value="1"/>
</dbReference>
<gene>
    <name evidence="9" type="ORF">T552_01688</name>
</gene>
<dbReference type="VEuPathDB" id="FungiDB:T552_01688"/>
<accession>A0A0W4ZJ81</accession>
<comment type="caution">
    <text evidence="9">The sequence shown here is derived from an EMBL/GenBank/DDBJ whole genome shotgun (WGS) entry which is preliminary data.</text>
</comment>
<keyword evidence="10" id="KW-1185">Reference proteome</keyword>
<dbReference type="PANTHER" id="PTHR31204:SF1">
    <property type="entry name" value="SIGMA INTRACELLULAR RECEPTOR 2"/>
    <property type="match status" value="1"/>
</dbReference>
<proteinExistence type="inferred from homology"/>
<keyword evidence="3 7" id="KW-0812">Transmembrane</keyword>
<evidence type="ECO:0000256" key="1">
    <source>
        <dbReference type="ARBA" id="ARBA00004477"/>
    </source>
</evidence>
<dbReference type="OrthoDB" id="433124at2759"/>
<sequence length="177" mass="21095">MKILQIKNDNPGLMKRPVDFLYTCYFIARIFVALLIDLVPIYPEKLTLERLTKLQLWYLSTFKDPLMGWKSYPGGWFFSFILCEAFFQLPLFFYGIQGLYYNDPRVQIPILIYATHTATTVFACLFELIFFNVYFITLKDKMILVFLYLPFFIIPCIMILDMVSRLKHRLIIDIKHN</sequence>
<feature type="transmembrane region" description="Helical" evidence="7">
    <location>
        <begin position="20"/>
        <end position="42"/>
    </location>
</feature>
<name>A0A0W4ZJ81_PNEC8</name>
<keyword evidence="4 7" id="KW-0256">Endoplasmic reticulum</keyword>
<evidence type="ECO:0000256" key="3">
    <source>
        <dbReference type="ARBA" id="ARBA00022692"/>
    </source>
</evidence>
<evidence type="ECO:0000313" key="9">
    <source>
        <dbReference type="EMBL" id="KTW28427.1"/>
    </source>
</evidence>
<dbReference type="InterPro" id="IPR033118">
    <property type="entry name" value="EXPERA"/>
</dbReference>
<keyword evidence="5 7" id="KW-1133">Transmembrane helix</keyword>
<feature type="transmembrane region" description="Helical" evidence="7">
    <location>
        <begin position="76"/>
        <end position="96"/>
    </location>
</feature>
<feature type="domain" description="EXPERA" evidence="8">
    <location>
        <begin position="18"/>
        <end position="159"/>
    </location>
</feature>
<dbReference type="AlphaFoldDB" id="A0A0W4ZJ81"/>
<dbReference type="InterPro" id="IPR016964">
    <property type="entry name" value="Sigma2_recept"/>
</dbReference>